<evidence type="ECO:0000313" key="2">
    <source>
        <dbReference type="EMBL" id="EEH54674.1"/>
    </source>
</evidence>
<dbReference type="InterPro" id="IPR013893">
    <property type="entry name" value="RNase_P_Rpp40"/>
</dbReference>
<dbReference type="GO" id="GO:0004526">
    <property type="term" value="F:ribonuclease P activity"/>
    <property type="evidence" value="ECO:0007669"/>
    <property type="project" value="TreeGrafter"/>
</dbReference>
<name>C1MZW2_MICPC</name>
<dbReference type="GO" id="GO:0001682">
    <property type="term" value="P:tRNA 5'-leader removal"/>
    <property type="evidence" value="ECO:0007669"/>
    <property type="project" value="InterPro"/>
</dbReference>
<dbReference type="GeneID" id="9686463"/>
<dbReference type="GO" id="GO:0000172">
    <property type="term" value="C:ribonuclease MRP complex"/>
    <property type="evidence" value="ECO:0007669"/>
    <property type="project" value="TreeGrafter"/>
</dbReference>
<evidence type="ECO:0000256" key="1">
    <source>
        <dbReference type="SAM" id="MobiDB-lite"/>
    </source>
</evidence>
<dbReference type="KEGG" id="mpp:MICPUCDRAFT_60873"/>
<dbReference type="Pfam" id="PF08584">
    <property type="entry name" value="Ribonuc_P_40"/>
    <property type="match status" value="1"/>
</dbReference>
<dbReference type="EMBL" id="GG663743">
    <property type="protein sequence ID" value="EEH54674.1"/>
    <property type="molecule type" value="Genomic_DNA"/>
</dbReference>
<dbReference type="Proteomes" id="UP000001876">
    <property type="component" value="Unassembled WGS sequence"/>
</dbReference>
<dbReference type="GO" id="GO:0030681">
    <property type="term" value="C:multimeric ribonuclease P complex"/>
    <property type="evidence" value="ECO:0007669"/>
    <property type="project" value="TreeGrafter"/>
</dbReference>
<dbReference type="OMA" id="IERDSCA"/>
<keyword evidence="3" id="KW-1185">Reference proteome</keyword>
<accession>C1MZW2</accession>
<reference evidence="2" key="1">
    <citation type="journal article" date="2009" name="Science">
        <title>Green evolution and dynamic adaptations revealed by genomes of the marine picoeukaryotes Micromonas.</title>
        <authorList>
            <person name="Worden A.Z."/>
            <person name="Lee J.H."/>
            <person name="Mock T."/>
            <person name="Rouze P."/>
            <person name="Simmons M.P."/>
            <person name="Aerts A.L."/>
            <person name="Allen A.E."/>
            <person name="Cuvelier M.L."/>
            <person name="Derelle E."/>
            <person name="Everett M.V."/>
            <person name="Foulon E."/>
            <person name="Grimwood J."/>
            <person name="Gundlach H."/>
            <person name="Henrissat B."/>
            <person name="Napoli C."/>
            <person name="McDonald S.M."/>
            <person name="Parker M.S."/>
            <person name="Rombauts S."/>
            <person name="Salamov A."/>
            <person name="Von Dassow P."/>
            <person name="Badger J.H."/>
            <person name="Coutinho P.M."/>
            <person name="Demir E."/>
            <person name="Dubchak I."/>
            <person name="Gentemann C."/>
            <person name="Eikrem W."/>
            <person name="Gready J.E."/>
            <person name="John U."/>
            <person name="Lanier W."/>
            <person name="Lindquist E.A."/>
            <person name="Lucas S."/>
            <person name="Mayer K.F."/>
            <person name="Moreau H."/>
            <person name="Not F."/>
            <person name="Otillar R."/>
            <person name="Panaud O."/>
            <person name="Pangilinan J."/>
            <person name="Paulsen I."/>
            <person name="Piegu B."/>
            <person name="Poliakov A."/>
            <person name="Robbens S."/>
            <person name="Schmutz J."/>
            <person name="Toulza E."/>
            <person name="Wyss T."/>
            <person name="Zelensky A."/>
            <person name="Zhou K."/>
            <person name="Armbrust E.V."/>
            <person name="Bhattacharya D."/>
            <person name="Goodenough U.W."/>
            <person name="Van de Peer Y."/>
            <person name="Grigoriev I.V."/>
        </authorList>
    </citation>
    <scope>NUCLEOTIDE SEQUENCE [LARGE SCALE GENOMIC DNA]</scope>
    <source>
        <strain evidence="2">CCMP1545</strain>
    </source>
</reference>
<dbReference type="PANTHER" id="PTHR15396">
    <property type="entry name" value="RIBONUCLEASE P PROTEIN SUBUNIT P40"/>
    <property type="match status" value="1"/>
</dbReference>
<proteinExistence type="predicted"/>
<dbReference type="OrthoDB" id="527688at2759"/>
<evidence type="ECO:0000313" key="3">
    <source>
        <dbReference type="Proteomes" id="UP000001876"/>
    </source>
</evidence>
<dbReference type="RefSeq" id="XP_003061024.1">
    <property type="nucleotide sequence ID" value="XM_003060978.1"/>
</dbReference>
<gene>
    <name evidence="2" type="ORF">MICPUCDRAFT_60873</name>
</gene>
<organism evidence="3">
    <name type="scientific">Micromonas pusilla (strain CCMP1545)</name>
    <name type="common">Picoplanktonic green alga</name>
    <dbReference type="NCBI Taxonomy" id="564608"/>
    <lineage>
        <taxon>Eukaryota</taxon>
        <taxon>Viridiplantae</taxon>
        <taxon>Chlorophyta</taxon>
        <taxon>Mamiellophyceae</taxon>
        <taxon>Mamiellales</taxon>
        <taxon>Mamiellaceae</taxon>
        <taxon>Micromonas</taxon>
    </lineage>
</organism>
<dbReference type="GO" id="GO:0000171">
    <property type="term" value="F:ribonuclease MRP activity"/>
    <property type="evidence" value="ECO:0007669"/>
    <property type="project" value="TreeGrafter"/>
</dbReference>
<feature type="region of interest" description="Disordered" evidence="1">
    <location>
        <begin position="220"/>
        <end position="244"/>
    </location>
</feature>
<dbReference type="STRING" id="564608.C1MZW2"/>
<dbReference type="GO" id="GO:0000447">
    <property type="term" value="P:endonucleolytic cleavage in ITS1 to separate SSU-rRNA from 5.8S rRNA and LSU-rRNA from tricistronic rRNA transcript (SSU-rRNA, 5.8S rRNA, LSU-rRNA)"/>
    <property type="evidence" value="ECO:0007669"/>
    <property type="project" value="TreeGrafter"/>
</dbReference>
<dbReference type="PANTHER" id="PTHR15396:SF1">
    <property type="entry name" value="RIBONUCLEASE P PROTEIN SUBUNIT P40"/>
    <property type="match status" value="1"/>
</dbReference>
<protein>
    <submittedName>
        <fullName evidence="2">Predicted protein</fullName>
    </submittedName>
</protein>
<sequence length="363" mass="37835">MGLRAKASAFAHPRAPHLAALRSRPFTAAVEILIPSTTDDDGALRPRADASSALDACGDAERAGVPEFYVARMTIEELLSRDFVEAHARGRSASLSAVCVDARIDAEDVACVTPCGRAHFSLTPSSHARLGVTGEPRDRGTAKHHAVVNLRRRGHDDKGSHFHDRLRVNAAAMTAADGAEASKRATYLCAHSVDGEPARMTFPDGVDARAGVLAYSSRAAGAAAGEEPPPPPPSSFYPESRGVSDGGEDAAAALASFHEYVGMISCGCDVGGDVVEAHRWEGLLGSRRVEAALSFCRDAVNGGAAPWAAVTAWGFADDPSAEKAGGCAARSGMRSHRRGGGGWGDDITFVVLPGDGYVMYSSP</sequence>
<dbReference type="AlphaFoldDB" id="C1MZW2"/>